<dbReference type="PIRSF" id="PIRSF000808">
    <property type="entry name" value="GalT"/>
    <property type="match status" value="1"/>
</dbReference>
<feature type="domain" description="Galactose-1-phosphate uridyl transferase C-terminal" evidence="11">
    <location>
        <begin position="187"/>
        <end position="306"/>
    </location>
</feature>
<dbReference type="InterPro" id="IPR005850">
    <property type="entry name" value="GalP_Utransf_C"/>
</dbReference>
<dbReference type="Gene3D" id="3.30.428.10">
    <property type="entry name" value="HIT-like"/>
    <property type="match status" value="2"/>
</dbReference>
<keyword evidence="6" id="KW-0119">Carbohydrate metabolism</keyword>
<dbReference type="InterPro" id="IPR053177">
    <property type="entry name" value="ADP-glucose_phosphorylase"/>
</dbReference>
<evidence type="ECO:0000256" key="3">
    <source>
        <dbReference type="ARBA" id="ARBA00022695"/>
    </source>
</evidence>
<evidence type="ECO:0000256" key="1">
    <source>
        <dbReference type="ARBA" id="ARBA00010951"/>
    </source>
</evidence>
<dbReference type="PANTHER" id="PTHR42763:SF1">
    <property type="entry name" value="UDP-GLUCOSE--HEXOSE-1-PHOSPHATE URIDYLYLTRANSFERASE"/>
    <property type="match status" value="1"/>
</dbReference>
<evidence type="ECO:0000256" key="8">
    <source>
        <dbReference type="PIRSR" id="PIRSR000808-1"/>
    </source>
</evidence>
<feature type="active site" description="Tele-UMP-histidine intermediate" evidence="8">
    <location>
        <position position="165"/>
    </location>
</feature>
<accession>A0A971S1Z4</accession>
<protein>
    <recommendedName>
        <fullName evidence="7">Galactose-1-phosphate uridylyltransferase</fullName>
        <ecNumber evidence="7">2.7.7.12</ecNumber>
    </recommendedName>
</protein>
<evidence type="ECO:0000256" key="2">
    <source>
        <dbReference type="ARBA" id="ARBA00022679"/>
    </source>
</evidence>
<keyword evidence="3 12" id="KW-0548">Nucleotidyltransferase</keyword>
<comment type="caution">
    <text evidence="12">The sequence shown here is derived from an EMBL/GenBank/DDBJ whole genome shotgun (WGS) entry which is preliminary data.</text>
</comment>
<dbReference type="NCBIfam" id="TIGR00209">
    <property type="entry name" value="galT_1"/>
    <property type="match status" value="1"/>
</dbReference>
<evidence type="ECO:0000256" key="9">
    <source>
        <dbReference type="PIRSR" id="PIRSR000808-3"/>
    </source>
</evidence>
<sequence>MPELRKDPIIDRWVIISTERGKRPVFLFEEVSPPKAAMCPLCPGNEHMTPSEVYAVRADNSAANSPNWLLRVIPNKFPALRIEGDLNKEGVGLYDRMNGIGAHEVVVETPIHGETLTSMDVRGIQNVFMAYKERVLDLAKDKRFKFTIVFKNHGTTAGASLDHSHSQLIALPIVPKRVSEEIDGGLEYYKYKDRCIFCDIIAQEKEDNVRVIYENAKFIALSPYASRFPFETWILPKNHEPYFVYQTDDDDYHAAADALSTILKKHDKVLNSPPYNFMIHTTPFGNGDIPHYHWHMEIIPRLTKMAGFEWGTGFYINPTPPEEATTYLREANI</sequence>
<gene>
    <name evidence="12" type="primary">galT</name>
    <name evidence="12" type="ORF">GXY80_11390</name>
</gene>
<evidence type="ECO:0000256" key="4">
    <source>
        <dbReference type="ARBA" id="ARBA00022723"/>
    </source>
</evidence>
<dbReference type="EC" id="2.7.7.12" evidence="7"/>
<evidence type="ECO:0000313" key="12">
    <source>
        <dbReference type="EMBL" id="NLW36064.1"/>
    </source>
</evidence>
<dbReference type="AlphaFoldDB" id="A0A971S1Z4"/>
<keyword evidence="5 9" id="KW-0862">Zinc</keyword>
<feature type="binding site" evidence="9">
    <location>
        <position position="163"/>
    </location>
    <ligand>
        <name>Zn(2+)</name>
        <dbReference type="ChEBI" id="CHEBI:29105"/>
    </ligand>
</feature>
<evidence type="ECO:0000256" key="7">
    <source>
        <dbReference type="NCBIfam" id="TIGR00209"/>
    </source>
</evidence>
<organism evidence="12 13">
    <name type="scientific">Syntrophorhabdus aromaticivorans</name>
    <dbReference type="NCBI Taxonomy" id="328301"/>
    <lineage>
        <taxon>Bacteria</taxon>
        <taxon>Pseudomonadati</taxon>
        <taxon>Thermodesulfobacteriota</taxon>
        <taxon>Syntrophorhabdia</taxon>
        <taxon>Syntrophorhabdales</taxon>
        <taxon>Syntrophorhabdaceae</taxon>
        <taxon>Syntrophorhabdus</taxon>
    </lineage>
</organism>
<dbReference type="EMBL" id="JAAYEE010000210">
    <property type="protein sequence ID" value="NLW36064.1"/>
    <property type="molecule type" value="Genomic_DNA"/>
</dbReference>
<feature type="binding site" evidence="9">
    <location>
        <position position="39"/>
    </location>
    <ligand>
        <name>Zn(2+)</name>
        <dbReference type="ChEBI" id="CHEBI:29105"/>
    </ligand>
</feature>
<feature type="binding site" evidence="9">
    <location>
        <position position="42"/>
    </location>
    <ligand>
        <name>Zn(2+)</name>
        <dbReference type="ChEBI" id="CHEBI:29105"/>
    </ligand>
</feature>
<name>A0A971S1Z4_9BACT</name>
<feature type="binding site" evidence="9">
    <location>
        <position position="112"/>
    </location>
    <ligand>
        <name>Zn(2+)</name>
        <dbReference type="ChEBI" id="CHEBI:29105"/>
    </ligand>
</feature>
<proteinExistence type="inferred from homology"/>
<evidence type="ECO:0000256" key="6">
    <source>
        <dbReference type="ARBA" id="ARBA00023277"/>
    </source>
</evidence>
<dbReference type="InterPro" id="IPR036265">
    <property type="entry name" value="HIT-like_sf"/>
</dbReference>
<dbReference type="GO" id="GO:0008108">
    <property type="term" value="F:UDP-glucose:hexose-1-phosphate uridylyltransferase activity"/>
    <property type="evidence" value="ECO:0007669"/>
    <property type="project" value="UniProtKB-UniRule"/>
</dbReference>
<dbReference type="Pfam" id="PF02744">
    <property type="entry name" value="GalP_UDP_tr_C"/>
    <property type="match status" value="1"/>
</dbReference>
<dbReference type="Pfam" id="PF01087">
    <property type="entry name" value="GalP_UDP_transf"/>
    <property type="match status" value="1"/>
</dbReference>
<dbReference type="SUPFAM" id="SSF54197">
    <property type="entry name" value="HIT-like"/>
    <property type="match status" value="2"/>
</dbReference>
<evidence type="ECO:0000259" key="11">
    <source>
        <dbReference type="Pfam" id="PF02744"/>
    </source>
</evidence>
<dbReference type="InterPro" id="IPR001937">
    <property type="entry name" value="GalP_UDPtransf1"/>
</dbReference>
<evidence type="ECO:0000256" key="5">
    <source>
        <dbReference type="ARBA" id="ARBA00022833"/>
    </source>
</evidence>
<comment type="similarity">
    <text evidence="1">Belongs to the galactose-1-phosphate uridylyltransferase type 1 family.</text>
</comment>
<evidence type="ECO:0000259" key="10">
    <source>
        <dbReference type="Pfam" id="PF01087"/>
    </source>
</evidence>
<dbReference type="InterPro" id="IPR005849">
    <property type="entry name" value="GalP_Utransf_N"/>
</dbReference>
<reference evidence="12" key="1">
    <citation type="journal article" date="2020" name="Biotechnol. Biofuels">
        <title>New insights from the biogas microbiome by comprehensive genome-resolved metagenomics of nearly 1600 species originating from multiple anaerobic digesters.</title>
        <authorList>
            <person name="Campanaro S."/>
            <person name="Treu L."/>
            <person name="Rodriguez-R L.M."/>
            <person name="Kovalovszki A."/>
            <person name="Ziels R.M."/>
            <person name="Maus I."/>
            <person name="Zhu X."/>
            <person name="Kougias P.G."/>
            <person name="Basile A."/>
            <person name="Luo G."/>
            <person name="Schluter A."/>
            <person name="Konstantinidis K.T."/>
            <person name="Angelidaki I."/>
        </authorList>
    </citation>
    <scope>NUCLEOTIDE SEQUENCE</scope>
    <source>
        <strain evidence="12">AS06rmzACSIP_7</strain>
    </source>
</reference>
<comment type="cofactor">
    <cofactor evidence="9">
        <name>Zn(2+)</name>
        <dbReference type="ChEBI" id="CHEBI:29105"/>
    </cofactor>
    <text evidence="9">Binds 1 zinc ion per subunit.</text>
</comment>
<dbReference type="GO" id="GO:0006012">
    <property type="term" value="P:galactose metabolic process"/>
    <property type="evidence" value="ECO:0007669"/>
    <property type="project" value="UniProtKB-UniRule"/>
</dbReference>
<dbReference type="PANTHER" id="PTHR42763">
    <property type="entry name" value="ADP-GLUCOSE PHOSPHORYLASE"/>
    <property type="match status" value="1"/>
</dbReference>
<keyword evidence="4 9" id="KW-0479">Metal-binding</keyword>
<dbReference type="Proteomes" id="UP000777265">
    <property type="component" value="Unassembled WGS sequence"/>
</dbReference>
<reference evidence="12" key="2">
    <citation type="submission" date="2020-01" db="EMBL/GenBank/DDBJ databases">
        <authorList>
            <person name="Campanaro S."/>
        </authorList>
    </citation>
    <scope>NUCLEOTIDE SEQUENCE</scope>
    <source>
        <strain evidence="12">AS06rmzACSIP_7</strain>
    </source>
</reference>
<evidence type="ECO:0000313" key="13">
    <source>
        <dbReference type="Proteomes" id="UP000777265"/>
    </source>
</evidence>
<keyword evidence="2" id="KW-0808">Transferase</keyword>
<dbReference type="GO" id="GO:0008270">
    <property type="term" value="F:zinc ion binding"/>
    <property type="evidence" value="ECO:0007669"/>
    <property type="project" value="InterPro"/>
</dbReference>
<feature type="domain" description="Galactose-1-phosphate uridyl transferase N-terminal" evidence="10">
    <location>
        <begin position="3"/>
        <end position="175"/>
    </location>
</feature>